<evidence type="ECO:0000256" key="1">
    <source>
        <dbReference type="SAM" id="Phobius"/>
    </source>
</evidence>
<organism evidence="2 3">
    <name type="scientific">Lactobacillus helveticus</name>
    <name type="common">Lactobacillus suntoryeus</name>
    <dbReference type="NCBI Taxonomy" id="1587"/>
    <lineage>
        <taxon>Bacteria</taxon>
        <taxon>Bacillati</taxon>
        <taxon>Bacillota</taxon>
        <taxon>Bacilli</taxon>
        <taxon>Lactobacillales</taxon>
        <taxon>Lactobacillaceae</taxon>
        <taxon>Lactobacillus</taxon>
    </lineage>
</organism>
<keyword evidence="1" id="KW-0812">Transmembrane</keyword>
<feature type="transmembrane region" description="Helical" evidence="1">
    <location>
        <begin position="155"/>
        <end position="174"/>
    </location>
</feature>
<feature type="transmembrane region" description="Helical" evidence="1">
    <location>
        <begin position="18"/>
        <end position="37"/>
    </location>
</feature>
<keyword evidence="1" id="KW-1133">Transmembrane helix</keyword>
<dbReference type="EMBL" id="WHOE01000130">
    <property type="protein sequence ID" value="MPW15134.1"/>
    <property type="molecule type" value="Genomic_DNA"/>
</dbReference>
<feature type="transmembrane region" description="Helical" evidence="1">
    <location>
        <begin position="122"/>
        <end position="143"/>
    </location>
</feature>
<feature type="transmembrane region" description="Helical" evidence="1">
    <location>
        <begin position="204"/>
        <end position="225"/>
    </location>
</feature>
<evidence type="ECO:0000313" key="3">
    <source>
        <dbReference type="Proteomes" id="UP000430466"/>
    </source>
</evidence>
<dbReference type="RefSeq" id="WP_152724569.1">
    <property type="nucleotide sequence ID" value="NZ_WHOE01000130.1"/>
</dbReference>
<sequence>MATQFSSLSFLANWKTKFVYFLILPIINILLLVLIDLQYNNQFNWYVASASVIIDSGALSLQAMSQLMITDANLGIDLELLAKNPYSFYYWRIKVFTSLIPGIILGIINLVLLLMVGLPINLFLKCIVMLPLICLYGTIFGFTGWTISWQMKNPYYFSNLFASIIAIVAGVLVVVSDYPKWLMLISYVFPFYEIVDYIKINDNSILLSTLIAFIWLIIGICFYIFQIKSVLNKKIHQY</sequence>
<protein>
    <submittedName>
        <fullName evidence="2">Antibiotic transporter permease</fullName>
    </submittedName>
</protein>
<dbReference type="Proteomes" id="UP000430466">
    <property type="component" value="Unassembled WGS sequence"/>
</dbReference>
<dbReference type="AlphaFoldDB" id="A0A6A7K496"/>
<comment type="caution">
    <text evidence="2">The sequence shown here is derived from an EMBL/GenBank/DDBJ whole genome shotgun (WGS) entry which is preliminary data.</text>
</comment>
<evidence type="ECO:0000313" key="2">
    <source>
        <dbReference type="EMBL" id="MPW15134.1"/>
    </source>
</evidence>
<accession>A0A6A7K496</accession>
<name>A0A6A7K496_LACHE</name>
<gene>
    <name evidence="2" type="ORF">GDZ32_10230</name>
</gene>
<proteinExistence type="predicted"/>
<feature type="transmembrane region" description="Helical" evidence="1">
    <location>
        <begin position="89"/>
        <end position="115"/>
    </location>
</feature>
<keyword evidence="1" id="KW-0472">Membrane</keyword>
<reference evidence="2 3" key="1">
    <citation type="submission" date="2019-10" db="EMBL/GenBank/DDBJ databases">
        <title>Draft genome sequences of Lactobacillus strains.</title>
        <authorList>
            <person name="Cho G.-S."/>
            <person name="Fagbemigun O."/>
            <person name="Brinks E."/>
            <person name="Franz C.M.A.P."/>
        </authorList>
    </citation>
    <scope>NUCLEOTIDE SEQUENCE [LARGE SCALE GENOMIC DNA]</scope>
    <source>
        <strain evidence="2 3">313</strain>
    </source>
</reference>